<dbReference type="InterPro" id="IPR008271">
    <property type="entry name" value="Ser/Thr_kinase_AS"/>
</dbReference>
<dbReference type="Gene3D" id="3.90.190.10">
    <property type="entry name" value="Protein tyrosine phosphatase superfamily"/>
    <property type="match status" value="1"/>
</dbReference>
<dbReference type="STRING" id="34508.A0A4U5NIB4"/>
<feature type="domain" description="C2 tensin-type" evidence="5">
    <location>
        <begin position="585"/>
        <end position="723"/>
    </location>
</feature>
<dbReference type="InterPro" id="IPR035892">
    <property type="entry name" value="C2_domain_sf"/>
</dbReference>
<dbReference type="EMBL" id="AZBU02000004">
    <property type="protein sequence ID" value="TKR82879.1"/>
    <property type="molecule type" value="Genomic_DNA"/>
</dbReference>
<dbReference type="InterPro" id="IPR011009">
    <property type="entry name" value="Kinase-like_dom_sf"/>
</dbReference>
<dbReference type="PANTHER" id="PTHR22967">
    <property type="entry name" value="SERINE/THREONINE PROTEIN KINASE"/>
    <property type="match status" value="1"/>
</dbReference>
<feature type="compositionally biased region" description="Pro residues" evidence="3">
    <location>
        <begin position="349"/>
        <end position="359"/>
    </location>
</feature>
<feature type="domain" description="Protein kinase" evidence="4">
    <location>
        <begin position="41"/>
        <end position="311"/>
    </location>
</feature>
<comment type="caution">
    <text evidence="6">The sequence shown here is derived from an EMBL/GenBank/DDBJ whole genome shotgun (WGS) entry which is preliminary data.</text>
</comment>
<dbReference type="AlphaFoldDB" id="A0A4U5NIB4"/>
<feature type="region of interest" description="Disordered" evidence="3">
    <location>
        <begin position="769"/>
        <end position="797"/>
    </location>
</feature>
<evidence type="ECO:0000259" key="5">
    <source>
        <dbReference type="PROSITE" id="PS51182"/>
    </source>
</evidence>
<dbReference type="GO" id="GO:0005737">
    <property type="term" value="C:cytoplasm"/>
    <property type="evidence" value="ECO:0007669"/>
    <property type="project" value="TreeGrafter"/>
</dbReference>
<accession>A0A4U5NIB4</accession>
<dbReference type="GO" id="GO:0005524">
    <property type="term" value="F:ATP binding"/>
    <property type="evidence" value="ECO:0007669"/>
    <property type="project" value="InterPro"/>
</dbReference>
<comment type="similarity">
    <text evidence="1">Belongs to the protein kinase superfamily. AGC Ser/Thr protein kinase family. PKC subfamily.</text>
</comment>
<dbReference type="SMART" id="SM01326">
    <property type="entry name" value="PTEN_C2"/>
    <property type="match status" value="1"/>
</dbReference>
<evidence type="ECO:0000313" key="6">
    <source>
        <dbReference type="EMBL" id="TKR82879.1"/>
    </source>
</evidence>
<organism evidence="6 7">
    <name type="scientific">Steinernema carpocapsae</name>
    <name type="common">Entomopathogenic nematode</name>
    <dbReference type="NCBI Taxonomy" id="34508"/>
    <lineage>
        <taxon>Eukaryota</taxon>
        <taxon>Metazoa</taxon>
        <taxon>Ecdysozoa</taxon>
        <taxon>Nematoda</taxon>
        <taxon>Chromadorea</taxon>
        <taxon>Rhabditida</taxon>
        <taxon>Tylenchina</taxon>
        <taxon>Panagrolaimomorpha</taxon>
        <taxon>Strongyloidoidea</taxon>
        <taxon>Steinernematidae</taxon>
        <taxon>Steinernema</taxon>
    </lineage>
</organism>
<dbReference type="PROSITE" id="PS00108">
    <property type="entry name" value="PROTEIN_KINASE_ST"/>
    <property type="match status" value="1"/>
</dbReference>
<evidence type="ECO:0000256" key="3">
    <source>
        <dbReference type="SAM" id="MobiDB-lite"/>
    </source>
</evidence>
<feature type="region of interest" description="Disordered" evidence="3">
    <location>
        <begin position="328"/>
        <end position="372"/>
    </location>
</feature>
<protein>
    <recommendedName>
        <fullName evidence="8">Protein kinase domain-containing protein</fullName>
    </recommendedName>
</protein>
<dbReference type="GO" id="GO:0045747">
    <property type="term" value="P:positive regulation of Notch signaling pathway"/>
    <property type="evidence" value="ECO:0007669"/>
    <property type="project" value="TreeGrafter"/>
</dbReference>
<dbReference type="PROSITE" id="PS51182">
    <property type="entry name" value="C2_TENSIN"/>
    <property type="match status" value="1"/>
</dbReference>
<dbReference type="Pfam" id="PF00069">
    <property type="entry name" value="Pkinase"/>
    <property type="match status" value="1"/>
</dbReference>
<dbReference type="GO" id="GO:0004674">
    <property type="term" value="F:protein serine/threonine kinase activity"/>
    <property type="evidence" value="ECO:0007669"/>
    <property type="project" value="TreeGrafter"/>
</dbReference>
<sequence>MTDLFRSAFNYLNQAASRPPGAVGGDHALVGTNIEVGGFKLRIRALLAEGGFALVFSAQDAQGNWYALKRQLAADREATEAVLKEIRILRELTGHPAILRYVQAAQSNSPEAHGRTEFLLLTELCSGGSVVDFMQQSTLTPEEIVKIFSASCSAVKHMHERPVPITHRDIKIENLLFDAQGFVKLCDFGSATTEVYFVDDSWTALRRSQVEDDMQKHTTPMYRAPEILDLYQNFPIGPSQDVWALGCILFYLSYRTHPFEDSAKLRIINAKYTLPPTGEYAMFHPLIQRCLQPDPRNRPNIGELSDCVSALAVAMNVDLRTRVPRVDLGSLTGGSCPEPLSRSSQPLRNAPPRPPPPAPVRNESLQQDQQASGLTQSAAVFGALKGQGMSLFKNFKDRSAAVVQTVQSTYGGKGPDVMFVTSRLAIAPMADGMPEALAGPAEDVMRQYLMDQCQDRRFAVYNLGQRRLRGDYNGYLSETPMPQIASGTAPTLNQIVTIARNVAVFLRQEKSNVVVMTGPEQQCVLMAAALLIYSRMTTKSPSAVDFITRRRTHPVYLPASYHRQLDVLSTVAHSSGEELKMIVHNRPVLLDNIQIEPIPLFNRMKTGCRPYVEVYSAGTKLWNTTKEYEQIRSFESPDARTVKLDLGSVPVGDDVTVLAYHTRWSRVTNRIQLVQMFSASFHANFVDPNASKVDFGRGDLDRNLDDDPKMPDPFRVVLGIRVGPNDRGFNNGVAEPPAFLGYDPDSIVPRTLTQDEEEYDYISRQLGDSNFTRAPQQPQQQTNVLTDVPQQQPPQQLQEHLPQDNFFTQLDWNHQAVPAASQQPVRPPPPQIQERDLWEEPVKPSYNGDAELHERLAGIRVGKEEEDDDADQYKFDYEKKPKAEPPTFKSRTSWISGRRTRLQRLLHVLNQRFLTHLATSTHLQLLLRRLRQRQTTF</sequence>
<dbReference type="Gene3D" id="1.10.510.10">
    <property type="entry name" value="Transferase(Phosphotransferase) domain 1"/>
    <property type="match status" value="1"/>
</dbReference>
<dbReference type="OrthoDB" id="1717591at2759"/>
<dbReference type="SUPFAM" id="SSF56112">
    <property type="entry name" value="Protein kinase-like (PK-like)"/>
    <property type="match status" value="1"/>
</dbReference>
<proteinExistence type="inferred from homology"/>
<dbReference type="InterPro" id="IPR000719">
    <property type="entry name" value="Prot_kinase_dom"/>
</dbReference>
<evidence type="ECO:0000256" key="2">
    <source>
        <dbReference type="ARBA" id="ARBA00022741"/>
    </source>
</evidence>
<dbReference type="Pfam" id="PF10409">
    <property type="entry name" value="PTEN_C2"/>
    <property type="match status" value="1"/>
</dbReference>
<evidence type="ECO:0000313" key="7">
    <source>
        <dbReference type="Proteomes" id="UP000298663"/>
    </source>
</evidence>
<evidence type="ECO:0000259" key="4">
    <source>
        <dbReference type="PROSITE" id="PS50011"/>
    </source>
</evidence>
<reference evidence="6 7" key="1">
    <citation type="journal article" date="2015" name="Genome Biol.">
        <title>Comparative genomics of Steinernema reveals deeply conserved gene regulatory networks.</title>
        <authorList>
            <person name="Dillman A.R."/>
            <person name="Macchietto M."/>
            <person name="Porter C.F."/>
            <person name="Rogers A."/>
            <person name="Williams B."/>
            <person name="Antoshechkin I."/>
            <person name="Lee M.M."/>
            <person name="Goodwin Z."/>
            <person name="Lu X."/>
            <person name="Lewis E.E."/>
            <person name="Goodrich-Blair H."/>
            <person name="Stock S.P."/>
            <person name="Adams B.J."/>
            <person name="Sternberg P.W."/>
            <person name="Mortazavi A."/>
        </authorList>
    </citation>
    <scope>NUCLEOTIDE SEQUENCE [LARGE SCALE GENOMIC DNA]</scope>
    <source>
        <strain evidence="6 7">ALL</strain>
    </source>
</reference>
<dbReference type="GO" id="GO:0035612">
    <property type="term" value="F:AP-2 adaptor complex binding"/>
    <property type="evidence" value="ECO:0007669"/>
    <property type="project" value="TreeGrafter"/>
</dbReference>
<dbReference type="PROSITE" id="PS50011">
    <property type="entry name" value="PROTEIN_KINASE_DOM"/>
    <property type="match status" value="1"/>
</dbReference>
<feature type="compositionally biased region" description="Polar residues" evidence="3">
    <location>
        <begin position="363"/>
        <end position="372"/>
    </location>
</feature>
<dbReference type="InterPro" id="IPR029021">
    <property type="entry name" value="Prot-tyrosine_phosphatase-like"/>
</dbReference>
<keyword evidence="2" id="KW-0547">Nucleotide-binding</keyword>
<feature type="compositionally biased region" description="Polar residues" evidence="3">
    <location>
        <begin position="769"/>
        <end position="785"/>
    </location>
</feature>
<dbReference type="SMART" id="SM00220">
    <property type="entry name" value="S_TKc"/>
    <property type="match status" value="1"/>
</dbReference>
<keyword evidence="7" id="KW-1185">Reference proteome</keyword>
<name>A0A4U5NIB4_STECR</name>
<dbReference type="GO" id="GO:2000369">
    <property type="term" value="P:regulation of clathrin-dependent endocytosis"/>
    <property type="evidence" value="ECO:0007669"/>
    <property type="project" value="TreeGrafter"/>
</dbReference>
<evidence type="ECO:0008006" key="8">
    <source>
        <dbReference type="Google" id="ProtNLM"/>
    </source>
</evidence>
<dbReference type="SUPFAM" id="SSF49562">
    <property type="entry name" value="C2 domain (Calcium/lipid-binding domain, CaLB)"/>
    <property type="match status" value="1"/>
</dbReference>
<gene>
    <name evidence="6" type="ORF">L596_016553</name>
</gene>
<dbReference type="InterPro" id="IPR014020">
    <property type="entry name" value="Tensin_C2-dom"/>
</dbReference>
<evidence type="ECO:0000256" key="1">
    <source>
        <dbReference type="ARBA" id="ARBA00005490"/>
    </source>
</evidence>
<dbReference type="Gene3D" id="2.60.40.1110">
    <property type="match status" value="1"/>
</dbReference>
<reference evidence="6 7" key="2">
    <citation type="journal article" date="2019" name="G3 (Bethesda)">
        <title>Hybrid Assembly of the Genome of the Entomopathogenic Nematode Steinernema carpocapsae Identifies the X-Chromosome.</title>
        <authorList>
            <person name="Serra L."/>
            <person name="Macchietto M."/>
            <person name="Macias-Munoz A."/>
            <person name="McGill C.J."/>
            <person name="Rodriguez I.M."/>
            <person name="Rodriguez B."/>
            <person name="Murad R."/>
            <person name="Mortazavi A."/>
        </authorList>
    </citation>
    <scope>NUCLEOTIDE SEQUENCE [LARGE SCALE GENOMIC DNA]</scope>
    <source>
        <strain evidence="6 7">ALL</strain>
    </source>
</reference>
<dbReference type="Proteomes" id="UP000298663">
    <property type="component" value="Unassembled WGS sequence"/>
</dbReference>
<dbReference type="PANTHER" id="PTHR22967:SF105">
    <property type="entry name" value="CYCLIN-G-ASSOCIATED KINASE"/>
    <property type="match status" value="1"/>
</dbReference>